<dbReference type="RefSeq" id="WP_175276614.1">
    <property type="nucleotide sequence ID" value="NZ_CP054836.1"/>
</dbReference>
<protein>
    <submittedName>
        <fullName evidence="1">Major capsid protein</fullName>
    </submittedName>
</protein>
<sequence>MSLYTTTGLLAALAAMDRPTAFLRDTFFPNVVESPDEEIAIDKLLKRKKMAPFVSPDVPAKERAIRGRKVETFKPAYVKPMSTIRPNDLVKRAHGERFGGGVTPASREADIVNQILLDHEDEITRREEWMCAQILRTGSVTVEGEDYETQIVDFQRPAGQTVALAGTDRWGEEGVKPLRTIRSWATLTQKASGGAVSQVVMGAGAAEIFQEDADVREVLDNRRQSGGSMQLGPVAVGAEGQPMAYLGSIGQFDFWTYSQWFEDDAGNEVEVWPEYGVGLIAPASFAGNMAYGAILDMDALVPMARYPDYVEEKNPSRRSIITQSAPLPVPSEVSGSFFATVR</sequence>
<keyword evidence="2" id="KW-1185">Reference proteome</keyword>
<organism evidence="1 2">
    <name type="scientific">Oricola thermophila</name>
    <dbReference type="NCBI Taxonomy" id="2742145"/>
    <lineage>
        <taxon>Bacteria</taxon>
        <taxon>Pseudomonadati</taxon>
        <taxon>Pseudomonadota</taxon>
        <taxon>Alphaproteobacteria</taxon>
        <taxon>Hyphomicrobiales</taxon>
        <taxon>Ahrensiaceae</taxon>
        <taxon>Oricola</taxon>
    </lineage>
</organism>
<dbReference type="HAMAP" id="MF_04133">
    <property type="entry name" value="CAPSID_LAMBDA"/>
    <property type="match status" value="1"/>
</dbReference>
<dbReference type="Gene3D" id="3.15.30.10">
    <property type="entry name" value="putative capsid protein of prophage domain like"/>
    <property type="match status" value="1"/>
</dbReference>
<proteinExistence type="inferred from homology"/>
<dbReference type="InterPro" id="IPR005564">
    <property type="entry name" value="Major_capsid_GpE"/>
</dbReference>
<name>A0A6N1VCE7_9HYPH</name>
<dbReference type="Pfam" id="PF03864">
    <property type="entry name" value="Phage_cap_E"/>
    <property type="match status" value="1"/>
</dbReference>
<dbReference type="EMBL" id="CP054836">
    <property type="protein sequence ID" value="QKV18721.1"/>
    <property type="molecule type" value="Genomic_DNA"/>
</dbReference>
<dbReference type="Proteomes" id="UP000509367">
    <property type="component" value="Chromosome"/>
</dbReference>
<accession>A0A6N1VCE7</accession>
<reference evidence="1 2" key="1">
    <citation type="submission" date="2020-06" db="EMBL/GenBank/DDBJ databases">
        <title>Oricola thermophila sp. nov. isolated from a tidal sediments.</title>
        <authorList>
            <person name="Kwon K.K."/>
            <person name="Yang S.-H."/>
            <person name="Park M.-J."/>
        </authorList>
    </citation>
    <scope>NUCLEOTIDE SEQUENCE [LARGE SCALE GENOMIC DNA]</scope>
    <source>
        <strain evidence="1 2">MEBiC13590</strain>
    </source>
</reference>
<dbReference type="KEGG" id="orm:HTY61_09795"/>
<dbReference type="Gene3D" id="3.30.1930.10">
    <property type="entry name" value="capsid protein of prophage domain"/>
    <property type="match status" value="1"/>
</dbReference>
<dbReference type="AlphaFoldDB" id="A0A6N1VCE7"/>
<evidence type="ECO:0000313" key="2">
    <source>
        <dbReference type="Proteomes" id="UP000509367"/>
    </source>
</evidence>
<evidence type="ECO:0000313" key="1">
    <source>
        <dbReference type="EMBL" id="QKV18721.1"/>
    </source>
</evidence>
<gene>
    <name evidence="1" type="ORF">HTY61_09795</name>
</gene>